<reference evidence="3" key="1">
    <citation type="submission" date="2021-01" db="EMBL/GenBank/DDBJ databases">
        <title>Whole genome shotgun sequence of Rugosimonospora africana NBRC 104875.</title>
        <authorList>
            <person name="Komaki H."/>
            <person name="Tamura T."/>
        </authorList>
    </citation>
    <scope>NUCLEOTIDE SEQUENCE</scope>
    <source>
        <strain evidence="3">NBRC 104875</strain>
    </source>
</reference>
<dbReference type="Pfam" id="PF19289">
    <property type="entry name" value="PmbA_TldD_3rd"/>
    <property type="match status" value="1"/>
</dbReference>
<dbReference type="EMBL" id="BONZ01000009">
    <property type="protein sequence ID" value="GIH12701.1"/>
    <property type="molecule type" value="Genomic_DNA"/>
</dbReference>
<dbReference type="InterPro" id="IPR036059">
    <property type="entry name" value="TldD/PmbA_sf"/>
</dbReference>
<dbReference type="InterPro" id="IPR035068">
    <property type="entry name" value="TldD/PmbA_N"/>
</dbReference>
<sequence>MIDELASQVLDFVKAATGGAAEAEVVVERQALALTRFANSYIHQNVADTATVVRLRLHIDGRTAAGTTTLTDPGALRDLVERTVSAARLCPPDKSWPGLTPPAAALTTGTVDEAIVAATPADRAARVHDFVAAAQGLTTAGYCRTRHKRVAFANSAGQYVEGASTDVALDGIARTPSSDGVARRAGSRLSDVDGSVLGARAAAKALAAVDPVELPPGRYEVVLEPTAVHDVLRCLAVYGFNGKAVGERRSFAVVGEAQMDPSVNLVDDPVFAGAIGIPFDIEGTPKRRVEMVSGGVTTAVAHDRRTATEAGTSSTGHAAADSQSGPAPMSLRLTPSTPDGAEPPSEVDGPAADSSVAALVAGVSRGVLVTDHWYTRVLDPRTLVMTGLTRNGVWLIEDGQVVWPVRNMRFTQSYPQAMAPGAVLGIGSHAVPMPATYEDSSFIAPALRLASWNFTGGASG</sequence>
<proteinExistence type="predicted"/>
<keyword evidence="4" id="KW-1185">Reference proteome</keyword>
<gene>
    <name evidence="3" type="ORF">Raf01_08730</name>
</gene>
<dbReference type="PANTHER" id="PTHR43666:SF1">
    <property type="entry name" value="CONSERVED PROTEIN"/>
    <property type="match status" value="1"/>
</dbReference>
<feature type="domain" description="Metalloprotease TldD/E C-terminal" evidence="2">
    <location>
        <begin position="216"/>
        <end position="456"/>
    </location>
</feature>
<accession>A0A8J3VNU9</accession>
<dbReference type="SUPFAM" id="SSF111283">
    <property type="entry name" value="Putative modulator of DNA gyrase, PmbA/TldD"/>
    <property type="match status" value="1"/>
</dbReference>
<dbReference type="InterPro" id="IPR045569">
    <property type="entry name" value="Metalloprtase-TldD/E_C"/>
</dbReference>
<dbReference type="AlphaFoldDB" id="A0A8J3VNU9"/>
<evidence type="ECO:0000313" key="3">
    <source>
        <dbReference type="EMBL" id="GIH12701.1"/>
    </source>
</evidence>
<evidence type="ECO:0000259" key="2">
    <source>
        <dbReference type="Pfam" id="PF19289"/>
    </source>
</evidence>
<protein>
    <submittedName>
        <fullName evidence="3">Peptidase U62</fullName>
    </submittedName>
</protein>
<dbReference type="Gene3D" id="3.30.2290.10">
    <property type="entry name" value="PmbA/TldD superfamily"/>
    <property type="match status" value="1"/>
</dbReference>
<dbReference type="Proteomes" id="UP000642748">
    <property type="component" value="Unassembled WGS sequence"/>
</dbReference>
<feature type="region of interest" description="Disordered" evidence="1">
    <location>
        <begin position="300"/>
        <end position="352"/>
    </location>
</feature>
<organism evidence="3 4">
    <name type="scientific">Rugosimonospora africana</name>
    <dbReference type="NCBI Taxonomy" id="556532"/>
    <lineage>
        <taxon>Bacteria</taxon>
        <taxon>Bacillati</taxon>
        <taxon>Actinomycetota</taxon>
        <taxon>Actinomycetes</taxon>
        <taxon>Micromonosporales</taxon>
        <taxon>Micromonosporaceae</taxon>
        <taxon>Rugosimonospora</taxon>
    </lineage>
</organism>
<dbReference type="GO" id="GO:0008237">
    <property type="term" value="F:metallopeptidase activity"/>
    <property type="evidence" value="ECO:0007669"/>
    <property type="project" value="InterPro"/>
</dbReference>
<dbReference type="GO" id="GO:0006508">
    <property type="term" value="P:proteolysis"/>
    <property type="evidence" value="ECO:0007669"/>
    <property type="project" value="InterPro"/>
</dbReference>
<dbReference type="RefSeq" id="WP_203916409.1">
    <property type="nucleotide sequence ID" value="NZ_BONZ01000009.1"/>
</dbReference>
<feature type="compositionally biased region" description="Polar residues" evidence="1">
    <location>
        <begin position="309"/>
        <end position="325"/>
    </location>
</feature>
<comment type="caution">
    <text evidence="3">The sequence shown here is derived from an EMBL/GenBank/DDBJ whole genome shotgun (WGS) entry which is preliminary data.</text>
</comment>
<evidence type="ECO:0000313" key="4">
    <source>
        <dbReference type="Proteomes" id="UP000642748"/>
    </source>
</evidence>
<name>A0A8J3VNU9_9ACTN</name>
<evidence type="ECO:0000256" key="1">
    <source>
        <dbReference type="SAM" id="MobiDB-lite"/>
    </source>
</evidence>
<dbReference type="PANTHER" id="PTHR43666">
    <property type="entry name" value="TLDD PROTEIN"/>
    <property type="match status" value="1"/>
</dbReference>